<dbReference type="RefSeq" id="WP_088643350.1">
    <property type="nucleotide sequence ID" value="NZ_CBDRBW010000027.1"/>
</dbReference>
<dbReference type="Proteomes" id="UP000197174">
    <property type="component" value="Unassembled WGS sequence"/>
</dbReference>
<protein>
    <recommendedName>
        <fullName evidence="6">Solute-binding protein family 5 domain-containing protein</fullName>
    </recommendedName>
</protein>
<dbReference type="Pfam" id="PF00496">
    <property type="entry name" value="SBP_bac_5"/>
    <property type="match status" value="1"/>
</dbReference>
<dbReference type="PANTHER" id="PTHR30290">
    <property type="entry name" value="PERIPLASMIC BINDING COMPONENT OF ABC TRANSPORTER"/>
    <property type="match status" value="1"/>
</dbReference>
<dbReference type="GO" id="GO:0015833">
    <property type="term" value="P:peptide transport"/>
    <property type="evidence" value="ECO:0007669"/>
    <property type="project" value="TreeGrafter"/>
</dbReference>
<evidence type="ECO:0000256" key="4">
    <source>
        <dbReference type="ARBA" id="ARBA00022729"/>
    </source>
</evidence>
<feature type="domain" description="Solute-binding protein family 5" evidence="6">
    <location>
        <begin position="95"/>
        <end position="433"/>
    </location>
</feature>
<sequence length="533" mass="57316">MSPKTEVLGRFRALKVSALVGVVALLATACGSSNGDKKAEADSSPGAAGANIVVGVGAINPDLDAFSATSPPRSFYAYPVWSLLTRVDTLGEGAKVVPGVAESWTRVNDLTWQFVLRKDLKFANGEPVDAAAVVYSTKFMLDPKNEASIRGKLGIIKQVEAVDDNTIRFTMSAPEAILPRLLGAMPIVPPKEHARVGAKAFNVKPIGTGAFMVEKFVPGKELVLVPNPNSGQGKALPASITFKAIPEDAARVAALRAGDVDIITKVPIDGIKPLESGAFTLYDAVEPRTYVVDLFTDSGPLTDVRVRRAIAQSLDLDALVQGVMGGKGQVGQGQLAPSFMSGYCKDVTRYPYDLAAANKLMAEAGVSGLKLKFQTSQGFILNDTLLAQAIGEMVNKLDAVESVEIAPMEFSNYLDVYYNRTERADFFAWGMSSSPFVDASVQLERLVSGYPQHNIGYSNPKYDEWFGKLRSAEEGTPERQQAFCELSKIYKEDVPSVAVMTMPDVWASSDKIRGFKVDQAGNPAWELITKVTG</sequence>
<evidence type="ECO:0000256" key="2">
    <source>
        <dbReference type="ARBA" id="ARBA00005695"/>
    </source>
</evidence>
<dbReference type="InterPro" id="IPR030678">
    <property type="entry name" value="Peptide/Ni-bd"/>
</dbReference>
<dbReference type="EMBL" id="MZMV01000011">
    <property type="protein sequence ID" value="OWV09539.1"/>
    <property type="molecule type" value="Genomic_DNA"/>
</dbReference>
<feature type="chain" id="PRO_5038947405" description="Solute-binding protein family 5 domain-containing protein" evidence="5">
    <location>
        <begin position="30"/>
        <end position="533"/>
    </location>
</feature>
<comment type="caution">
    <text evidence="7">The sequence shown here is derived from an EMBL/GenBank/DDBJ whole genome shotgun (WGS) entry which is preliminary data.</text>
</comment>
<comment type="similarity">
    <text evidence="2">Belongs to the bacterial solute-binding protein 5 family.</text>
</comment>
<comment type="subcellular location">
    <subcellularLocation>
        <location evidence="1">Cell membrane</location>
        <topology evidence="1">Lipid-anchor</topology>
    </subcellularLocation>
</comment>
<dbReference type="GO" id="GO:0042597">
    <property type="term" value="C:periplasmic space"/>
    <property type="evidence" value="ECO:0007669"/>
    <property type="project" value="UniProtKB-ARBA"/>
</dbReference>
<dbReference type="AlphaFoldDB" id="A0A246RRB5"/>
<evidence type="ECO:0000256" key="5">
    <source>
        <dbReference type="SAM" id="SignalP"/>
    </source>
</evidence>
<dbReference type="InterPro" id="IPR039424">
    <property type="entry name" value="SBP_5"/>
</dbReference>
<dbReference type="Gene3D" id="3.90.76.10">
    <property type="entry name" value="Dipeptide-binding Protein, Domain 1"/>
    <property type="match status" value="1"/>
</dbReference>
<dbReference type="PANTHER" id="PTHR30290:SF9">
    <property type="entry name" value="OLIGOPEPTIDE-BINDING PROTEIN APPA"/>
    <property type="match status" value="1"/>
</dbReference>
<name>A0A246RRB5_9ACTN</name>
<dbReference type="SUPFAM" id="SSF53850">
    <property type="entry name" value="Periplasmic binding protein-like II"/>
    <property type="match status" value="1"/>
</dbReference>
<dbReference type="InterPro" id="IPR023765">
    <property type="entry name" value="SBP_5_CS"/>
</dbReference>
<keyword evidence="3" id="KW-0813">Transport</keyword>
<dbReference type="CDD" id="cd00995">
    <property type="entry name" value="PBP2_NikA_DppA_OppA_like"/>
    <property type="match status" value="1"/>
</dbReference>
<evidence type="ECO:0000259" key="6">
    <source>
        <dbReference type="Pfam" id="PF00496"/>
    </source>
</evidence>
<feature type="signal peptide" evidence="5">
    <location>
        <begin position="1"/>
        <end position="29"/>
    </location>
</feature>
<evidence type="ECO:0000313" key="8">
    <source>
        <dbReference type="Proteomes" id="UP000197174"/>
    </source>
</evidence>
<dbReference type="PROSITE" id="PS51257">
    <property type="entry name" value="PROKAR_LIPOPROTEIN"/>
    <property type="match status" value="1"/>
</dbReference>
<dbReference type="PROSITE" id="PS01040">
    <property type="entry name" value="SBP_BACTERIAL_5"/>
    <property type="match status" value="1"/>
</dbReference>
<evidence type="ECO:0000256" key="1">
    <source>
        <dbReference type="ARBA" id="ARBA00004193"/>
    </source>
</evidence>
<gene>
    <name evidence="7" type="ORF">B5D80_09085</name>
</gene>
<organism evidence="7 8">
    <name type="scientific">Micromonospora wenchangensis</name>
    <dbReference type="NCBI Taxonomy" id="1185415"/>
    <lineage>
        <taxon>Bacteria</taxon>
        <taxon>Bacillati</taxon>
        <taxon>Actinomycetota</taxon>
        <taxon>Actinomycetes</taxon>
        <taxon>Micromonosporales</taxon>
        <taxon>Micromonosporaceae</taxon>
        <taxon>Micromonospora</taxon>
    </lineage>
</organism>
<evidence type="ECO:0000313" key="7">
    <source>
        <dbReference type="EMBL" id="OWV09539.1"/>
    </source>
</evidence>
<dbReference type="Gene3D" id="3.10.105.10">
    <property type="entry name" value="Dipeptide-binding Protein, Domain 3"/>
    <property type="match status" value="1"/>
</dbReference>
<dbReference type="PIRSF" id="PIRSF002741">
    <property type="entry name" value="MppA"/>
    <property type="match status" value="1"/>
</dbReference>
<dbReference type="OrthoDB" id="7232492at2"/>
<evidence type="ECO:0000256" key="3">
    <source>
        <dbReference type="ARBA" id="ARBA00022448"/>
    </source>
</evidence>
<accession>A0A246RRB5</accession>
<proteinExistence type="inferred from homology"/>
<keyword evidence="4 5" id="KW-0732">Signal</keyword>
<dbReference type="Gene3D" id="3.40.190.10">
    <property type="entry name" value="Periplasmic binding protein-like II"/>
    <property type="match status" value="1"/>
</dbReference>
<dbReference type="InterPro" id="IPR000914">
    <property type="entry name" value="SBP_5_dom"/>
</dbReference>
<reference evidence="7 8" key="1">
    <citation type="submission" date="2017-03" db="EMBL/GenBank/DDBJ databases">
        <title>Whole genome sequence of Micromonospora wenchangensis, isolated from mangrove soil.</title>
        <authorList>
            <person name="Yang H."/>
        </authorList>
    </citation>
    <scope>NUCLEOTIDE SEQUENCE [LARGE SCALE GENOMIC DNA]</scope>
    <source>
        <strain evidence="7 8">CCTCC AA 2012002</strain>
    </source>
</reference>
<dbReference type="GO" id="GO:0043190">
    <property type="term" value="C:ATP-binding cassette (ABC) transporter complex"/>
    <property type="evidence" value="ECO:0007669"/>
    <property type="project" value="InterPro"/>
</dbReference>
<keyword evidence="8" id="KW-1185">Reference proteome</keyword>
<dbReference type="GO" id="GO:1904680">
    <property type="term" value="F:peptide transmembrane transporter activity"/>
    <property type="evidence" value="ECO:0007669"/>
    <property type="project" value="TreeGrafter"/>
</dbReference>